<dbReference type="PANTHER" id="PTHR45641">
    <property type="entry name" value="TETRATRICOPEPTIDE REPEAT PROTEIN (AFU_ORTHOLOGUE AFUA_6G03870)"/>
    <property type="match status" value="1"/>
</dbReference>
<sequence>MVVTDEVKSEEAQLRALQRLDEESVQLQIQGNYVAALECMERGLVLRRHFFGLQSTEVREACKGVSELCNLLSMTFLQQENYTVTIELLKKAEILTEHLPQERATTLNNMACYYRRIGKLHGALSCLKRALEIELRINKISATADTHLNLCAVYSTMGKHPSAIEHAQAALIVLHEELFSEGKDLKHLDHRKDRVAVLCIAYHNIGVEHEYLNQFQQSVTSYQKGVGIAEQYLGNTHGVTISLTNSYVAARRSLQTKAKKESKRLSPTKSQQNVSPGKKSIRDITKNLDLSREDDGEDSRQAIRKKNYHH</sequence>
<dbReference type="InterPro" id="IPR019734">
    <property type="entry name" value="TPR_rpt"/>
</dbReference>
<dbReference type="STRING" id="74557.A0A1V9YTC7"/>
<feature type="compositionally biased region" description="Polar residues" evidence="3">
    <location>
        <begin position="265"/>
        <end position="275"/>
    </location>
</feature>
<reference evidence="4 5" key="1">
    <citation type="journal article" date="2014" name="Genome Biol. Evol.">
        <title>The secreted proteins of Achlya hypogyna and Thraustotheca clavata identify the ancestral oomycete secretome and reveal gene acquisitions by horizontal gene transfer.</title>
        <authorList>
            <person name="Misner I."/>
            <person name="Blouin N."/>
            <person name="Leonard G."/>
            <person name="Richards T.A."/>
            <person name="Lane C.E."/>
        </authorList>
    </citation>
    <scope>NUCLEOTIDE SEQUENCE [LARGE SCALE GENOMIC DNA]</scope>
    <source>
        <strain evidence="4 5">ATCC 34112</strain>
    </source>
</reference>
<evidence type="ECO:0008006" key="6">
    <source>
        <dbReference type="Google" id="ProtNLM"/>
    </source>
</evidence>
<gene>
    <name evidence="4" type="ORF">THRCLA_10013</name>
</gene>
<dbReference type="Gene3D" id="1.25.40.10">
    <property type="entry name" value="Tetratricopeptide repeat domain"/>
    <property type="match status" value="1"/>
</dbReference>
<dbReference type="PANTHER" id="PTHR45641:SF19">
    <property type="entry name" value="NEPHROCYSTIN-3"/>
    <property type="match status" value="1"/>
</dbReference>
<accession>A0A1V9YTC7</accession>
<dbReference type="OrthoDB" id="2148418at2759"/>
<dbReference type="EMBL" id="JNBS01002935">
    <property type="protein sequence ID" value="OQR88937.1"/>
    <property type="molecule type" value="Genomic_DNA"/>
</dbReference>
<name>A0A1V9YTC7_9STRA</name>
<dbReference type="AlphaFoldDB" id="A0A1V9YTC7"/>
<evidence type="ECO:0000256" key="1">
    <source>
        <dbReference type="ARBA" id="ARBA00022737"/>
    </source>
</evidence>
<dbReference type="Pfam" id="PF13374">
    <property type="entry name" value="TPR_10"/>
    <property type="match status" value="1"/>
</dbReference>
<keyword evidence="2" id="KW-0802">TPR repeat</keyword>
<feature type="compositionally biased region" description="Basic and acidic residues" evidence="3">
    <location>
        <begin position="280"/>
        <end position="301"/>
    </location>
</feature>
<dbReference type="Proteomes" id="UP000243217">
    <property type="component" value="Unassembled WGS sequence"/>
</dbReference>
<evidence type="ECO:0000313" key="4">
    <source>
        <dbReference type="EMBL" id="OQR88937.1"/>
    </source>
</evidence>
<keyword evidence="5" id="KW-1185">Reference proteome</keyword>
<organism evidence="4 5">
    <name type="scientific">Thraustotheca clavata</name>
    <dbReference type="NCBI Taxonomy" id="74557"/>
    <lineage>
        <taxon>Eukaryota</taxon>
        <taxon>Sar</taxon>
        <taxon>Stramenopiles</taxon>
        <taxon>Oomycota</taxon>
        <taxon>Saprolegniomycetes</taxon>
        <taxon>Saprolegniales</taxon>
        <taxon>Achlyaceae</taxon>
        <taxon>Thraustotheca</taxon>
    </lineage>
</organism>
<protein>
    <recommendedName>
        <fullName evidence="6">Kinesin light chain</fullName>
    </recommendedName>
</protein>
<evidence type="ECO:0000256" key="2">
    <source>
        <dbReference type="ARBA" id="ARBA00022803"/>
    </source>
</evidence>
<evidence type="ECO:0000256" key="3">
    <source>
        <dbReference type="SAM" id="MobiDB-lite"/>
    </source>
</evidence>
<proteinExistence type="predicted"/>
<dbReference type="InterPro" id="IPR011990">
    <property type="entry name" value="TPR-like_helical_dom_sf"/>
</dbReference>
<feature type="region of interest" description="Disordered" evidence="3">
    <location>
        <begin position="257"/>
        <end position="310"/>
    </location>
</feature>
<comment type="caution">
    <text evidence="4">The sequence shown here is derived from an EMBL/GenBank/DDBJ whole genome shotgun (WGS) entry which is preliminary data.</text>
</comment>
<dbReference type="SUPFAM" id="SSF48452">
    <property type="entry name" value="TPR-like"/>
    <property type="match status" value="1"/>
</dbReference>
<evidence type="ECO:0000313" key="5">
    <source>
        <dbReference type="Proteomes" id="UP000243217"/>
    </source>
</evidence>
<dbReference type="SMART" id="SM00028">
    <property type="entry name" value="TPR"/>
    <property type="match status" value="3"/>
</dbReference>
<keyword evidence="1" id="KW-0677">Repeat</keyword>
<dbReference type="Pfam" id="PF13181">
    <property type="entry name" value="TPR_8"/>
    <property type="match status" value="1"/>
</dbReference>